<reference evidence="1 2" key="1">
    <citation type="submission" date="2013-04" db="EMBL/GenBank/DDBJ databases">
        <title>The Genome Sequence of Bacteroides massiliensis DSM 17679.</title>
        <authorList>
            <consortium name="The Broad Institute Genomics Platform"/>
            <person name="Earl A."/>
            <person name="Ward D."/>
            <person name="Feldgarden M."/>
            <person name="Gevers D."/>
            <person name="Martens E."/>
            <person name="Fenner L."/>
            <person name="Roux V."/>
            <person name="Mallet M.N."/>
            <person name="Raoult D."/>
            <person name="Walker B."/>
            <person name="Young S."/>
            <person name="Zeng Q."/>
            <person name="Gargeya S."/>
            <person name="Fitzgerald M."/>
            <person name="Haas B."/>
            <person name="Abouelleil A."/>
            <person name="Allen A.W."/>
            <person name="Alvarado L."/>
            <person name="Arachchi H.M."/>
            <person name="Berlin A.M."/>
            <person name="Chapman S.B."/>
            <person name="Gainer-Dewar J."/>
            <person name="Goldberg J."/>
            <person name="Griggs A."/>
            <person name="Gujja S."/>
            <person name="Hansen M."/>
            <person name="Howarth C."/>
            <person name="Imamovic A."/>
            <person name="Ireland A."/>
            <person name="Larimer J."/>
            <person name="McCowan C."/>
            <person name="Murphy C."/>
            <person name="Pearson M."/>
            <person name="Poon T.W."/>
            <person name="Priest M."/>
            <person name="Roberts A."/>
            <person name="Saif S."/>
            <person name="Shea T."/>
            <person name="Sisk P."/>
            <person name="Sykes S."/>
            <person name="Wortman J."/>
            <person name="Nusbaum C."/>
            <person name="Birren B."/>
        </authorList>
    </citation>
    <scope>NUCLEOTIDE SEQUENCE [LARGE SCALE GENOMIC DNA]</scope>
    <source>
        <strain evidence="2">B84634 / Timone 84634 / DSM 17679 / JCM 13223</strain>
    </source>
</reference>
<dbReference type="EMBL" id="AQHY01000007">
    <property type="protein sequence ID" value="EOA57819.1"/>
    <property type="molecule type" value="Genomic_DNA"/>
</dbReference>
<dbReference type="GeneID" id="60064022"/>
<evidence type="ECO:0000313" key="2">
    <source>
        <dbReference type="Proteomes" id="UP000017831"/>
    </source>
</evidence>
<dbReference type="RefSeq" id="WP_005936862.1">
    <property type="nucleotide sequence ID" value="NZ_KB890320.1"/>
</dbReference>
<evidence type="ECO:0000313" key="1">
    <source>
        <dbReference type="EMBL" id="EOA57819.1"/>
    </source>
</evidence>
<proteinExistence type="predicted"/>
<dbReference type="HOGENOM" id="CLU_3164720_0_0_10"/>
<name>U6RMH1_9BACT</name>
<dbReference type="AlphaFoldDB" id="U6RMH1"/>
<comment type="caution">
    <text evidence="1">The sequence shown here is derived from an EMBL/GenBank/DDBJ whole genome shotgun (WGS) entry which is preliminary data.</text>
</comment>
<dbReference type="Proteomes" id="UP000017831">
    <property type="component" value="Unassembled WGS sequence"/>
</dbReference>
<dbReference type="STRING" id="1121098.HMPREF1534_00586"/>
<dbReference type="PATRIC" id="fig|1121098.3.peg.599"/>
<gene>
    <name evidence="1" type="ORF">HMPREF1534_00586</name>
</gene>
<organism evidence="1 2">
    <name type="scientific">Phocaeicola massiliensis B84634 = Timone 84634 = DSM 17679 = JCM 13223</name>
    <dbReference type="NCBI Taxonomy" id="1121098"/>
    <lineage>
        <taxon>Bacteria</taxon>
        <taxon>Pseudomonadati</taxon>
        <taxon>Bacteroidota</taxon>
        <taxon>Bacteroidia</taxon>
        <taxon>Bacteroidales</taxon>
        <taxon>Bacteroidaceae</taxon>
        <taxon>Phocaeicola</taxon>
    </lineage>
</organism>
<sequence length="47" mass="5269">MNFKLANLSTINQKYGKTIEQMKDATWEIYANSCGCSGDCGSNWMQS</sequence>
<keyword evidence="2" id="KW-1185">Reference proteome</keyword>
<accession>U6RMH1</accession>
<protein>
    <submittedName>
        <fullName evidence="1">Uncharacterized protein</fullName>
    </submittedName>
</protein>